<gene>
    <name evidence="1" type="ORF">TR51_12585</name>
</gene>
<dbReference type="EMBL" id="JXZB01000002">
    <property type="protein sequence ID" value="KIQ64920.1"/>
    <property type="molecule type" value="Genomic_DNA"/>
</dbReference>
<dbReference type="SUPFAM" id="SSF48452">
    <property type="entry name" value="TPR-like"/>
    <property type="match status" value="1"/>
</dbReference>
<dbReference type="SMART" id="SM00028">
    <property type="entry name" value="TPR"/>
    <property type="match status" value="4"/>
</dbReference>
<dbReference type="Proteomes" id="UP000032066">
    <property type="component" value="Unassembled WGS sequence"/>
</dbReference>
<organism evidence="1 2">
    <name type="scientific">Kitasatospora griseola</name>
    <name type="common">Streptomyces griseolosporeus</name>
    <dbReference type="NCBI Taxonomy" id="2064"/>
    <lineage>
        <taxon>Bacteria</taxon>
        <taxon>Bacillati</taxon>
        <taxon>Actinomycetota</taxon>
        <taxon>Actinomycetes</taxon>
        <taxon>Kitasatosporales</taxon>
        <taxon>Streptomycetaceae</taxon>
        <taxon>Kitasatospora</taxon>
    </lineage>
</organism>
<evidence type="ECO:0000313" key="1">
    <source>
        <dbReference type="EMBL" id="KIQ64920.1"/>
    </source>
</evidence>
<protein>
    <recommendedName>
        <fullName evidence="3">Tetratricopeptide repeat protein</fullName>
    </recommendedName>
</protein>
<name>A0A0D0N9M2_KITGR</name>
<dbReference type="Pfam" id="PF13181">
    <property type="entry name" value="TPR_8"/>
    <property type="match status" value="1"/>
</dbReference>
<dbReference type="Gene3D" id="1.25.40.10">
    <property type="entry name" value="Tetratricopeptide repeat domain"/>
    <property type="match status" value="2"/>
</dbReference>
<dbReference type="STRING" id="2064.TR51_12585"/>
<dbReference type="RefSeq" id="WP_043910827.1">
    <property type="nucleotide sequence ID" value="NZ_JXZB01000002.1"/>
</dbReference>
<evidence type="ECO:0000313" key="2">
    <source>
        <dbReference type="Proteomes" id="UP000032066"/>
    </source>
</evidence>
<dbReference type="PATRIC" id="fig|2064.6.peg.2704"/>
<proteinExistence type="predicted"/>
<dbReference type="InterPro" id="IPR019734">
    <property type="entry name" value="TPR_rpt"/>
</dbReference>
<reference evidence="1 2" key="1">
    <citation type="submission" date="2015-02" db="EMBL/GenBank/DDBJ databases">
        <title>Draft genome sequence of Kitasatospora griseola MF730-N6, a bafilomycin, terpentecin and satosporin producer.</title>
        <authorList>
            <person name="Arens J.C."/>
            <person name="Haltli B."/>
            <person name="Kerr R.G."/>
        </authorList>
    </citation>
    <scope>NUCLEOTIDE SEQUENCE [LARGE SCALE GENOMIC DNA]</scope>
    <source>
        <strain evidence="1 2">MF730-N6</strain>
    </source>
</reference>
<keyword evidence="2" id="KW-1185">Reference proteome</keyword>
<dbReference type="AlphaFoldDB" id="A0A0D0N9M2"/>
<evidence type="ECO:0008006" key="3">
    <source>
        <dbReference type="Google" id="ProtNLM"/>
    </source>
</evidence>
<sequence length="977" mass="106922">MLDTIDAVRAALRANDEQPHGRQRTVTAEELVDAAEQFDEPELLAYALLDLMEAYENDAERRKLPVVFARIVTLRKKHPDAFDGWAQRATDWRYKWVAHALRSVPDVPLEAVRRWHGELREHYRTAGHDLQPYYGEQYHLAALTGQDVEQAFDLWAGRRRSSFSDCQACELRAQARHFVRLGDDRRALGVWQSVFDGRHSCAEEPHVSRAHALLPLLRSDRVDDARSFHLTGYRWARGRSRAAEEIGLHLEFCALTGNEPRGLEILADNRDLFGQHGDPLARLHFLTGTQQLLARLAATGHGDLPVAGPPGTSWTVDALLAELRTEGDALAARFDERGGTTAVGDARRERLARTPLFAEPLALGLRAATPAPAPAAAAPPAAPAGSESVAELVLRARELHDLRHPEAVALWRRIEALATADGYRHPDDPELGPLDLLRAELAEQRARRDGLPDRELAAHLTEAAELYQQVGRAAQAIGCRALALVLPEPDPATDADTGGESAAAADPTAELDAYEQQVRELVEAEAPRAGDALLTVLHAKAVFAIRQDVPESQRRFGDDLDGRDLTRTEAAIARLCEEAVRQDDAPTEVNAHQLLARAYFLTGRKEAAVELIEQAERRIEAAGIPWKLVAVHGWQGEFALQQEEFGRAEELAQRGLKVAAQYGDRSAVPARVQMLLARVHLARGEHDSAARAFTEAAARFDHAGEADEAASARGRLGQTLAETGRFADAAAVLEAVRLEPGFAALDVREQAQIRLDLARTLRELDEHRAAAEEFLHVADLAAGWEDGQVHTAVACEAAVALARAGQWPAADLARQRALDSHRAAPHADAAFDMLLRLARVTADTLGPDARDEALARLDEAAEVVEHARREGLELGSGSPDGTLHDTRGRTLVGLGRPEEALAEMELAIAAFGALGPEGHLARAESIRYAALVEGNRLDRTQDALTRLEAAIAWCREIGEPQAAEVLDDLHTHLRRQH</sequence>
<comment type="caution">
    <text evidence="1">The sequence shown here is derived from an EMBL/GenBank/DDBJ whole genome shotgun (WGS) entry which is preliminary data.</text>
</comment>
<dbReference type="OrthoDB" id="56388at2"/>
<accession>A0A0D0N9M2</accession>
<dbReference type="InterPro" id="IPR011990">
    <property type="entry name" value="TPR-like_helical_dom_sf"/>
</dbReference>